<dbReference type="EMBL" id="JAJTJA010000003">
    <property type="protein sequence ID" value="KAH8702562.1"/>
    <property type="molecule type" value="Genomic_DNA"/>
</dbReference>
<dbReference type="GeneID" id="70251988"/>
<evidence type="ECO:0000313" key="1">
    <source>
        <dbReference type="EMBL" id="KAH8702562.1"/>
    </source>
</evidence>
<accession>A0AAD4Q4D9</accession>
<sequence length="234" mass="27109">MLELINTEEIRRYSSTAVLGHGIHDRVSKTTYSHFHGARTLCGFVEVSRLDAPELVLETLAAEIFELAILGAVEAERRNKFDGSPRSLLFTVLMLILSSLPTHLPFPFGRRFPTALPSTKMTDNQREQHESAHRWGDVLDKEIHSLPNLSDSDLRDLLSTPQEDRHSRRLKFDPTVAFRYIPREFKGQEIKFDLALSHLKTRLNDTLFNRLRAIPGYFYKLREKEKDDNKFVIY</sequence>
<proteinExistence type="predicted"/>
<comment type="caution">
    <text evidence="1">The sequence shown here is derived from an EMBL/GenBank/DDBJ whole genome shotgun (WGS) entry which is preliminary data.</text>
</comment>
<evidence type="ECO:0000313" key="2">
    <source>
        <dbReference type="Proteomes" id="UP001201262"/>
    </source>
</evidence>
<name>A0AAD4Q4D9_9EURO</name>
<dbReference type="Proteomes" id="UP001201262">
    <property type="component" value="Unassembled WGS sequence"/>
</dbReference>
<dbReference type="RefSeq" id="XP_046075938.1">
    <property type="nucleotide sequence ID" value="XM_046221701.1"/>
</dbReference>
<dbReference type="AlphaFoldDB" id="A0AAD4Q4D9"/>
<protein>
    <submittedName>
        <fullName evidence="1">Uncharacterized protein</fullName>
    </submittedName>
</protein>
<gene>
    <name evidence="1" type="ORF">BGW36DRAFT_446236</name>
</gene>
<reference evidence="1" key="1">
    <citation type="submission" date="2021-12" db="EMBL/GenBank/DDBJ databases">
        <title>Convergent genome expansion in fungi linked to evolution of root-endophyte symbiosis.</title>
        <authorList>
            <consortium name="DOE Joint Genome Institute"/>
            <person name="Ke Y.-H."/>
            <person name="Bonito G."/>
            <person name="Liao H.-L."/>
            <person name="Looney B."/>
            <person name="Rojas-Flechas A."/>
            <person name="Nash J."/>
            <person name="Hameed K."/>
            <person name="Schadt C."/>
            <person name="Martin F."/>
            <person name="Crous P.W."/>
            <person name="Miettinen O."/>
            <person name="Magnuson J.K."/>
            <person name="Labbe J."/>
            <person name="Jacobson D."/>
            <person name="Doktycz M.J."/>
            <person name="Veneault-Fourrey C."/>
            <person name="Kuo A."/>
            <person name="Mondo S."/>
            <person name="Calhoun S."/>
            <person name="Riley R."/>
            <person name="Ohm R."/>
            <person name="LaButti K."/>
            <person name="Andreopoulos B."/>
            <person name="Pangilinan J."/>
            <person name="Nolan M."/>
            <person name="Tritt A."/>
            <person name="Clum A."/>
            <person name="Lipzen A."/>
            <person name="Daum C."/>
            <person name="Barry K."/>
            <person name="Grigoriev I.V."/>
            <person name="Vilgalys R."/>
        </authorList>
    </citation>
    <scope>NUCLEOTIDE SEQUENCE</scope>
    <source>
        <strain evidence="1">PMI_201</strain>
    </source>
</reference>
<organism evidence="1 2">
    <name type="scientific">Talaromyces proteolyticus</name>
    <dbReference type="NCBI Taxonomy" id="1131652"/>
    <lineage>
        <taxon>Eukaryota</taxon>
        <taxon>Fungi</taxon>
        <taxon>Dikarya</taxon>
        <taxon>Ascomycota</taxon>
        <taxon>Pezizomycotina</taxon>
        <taxon>Eurotiomycetes</taxon>
        <taxon>Eurotiomycetidae</taxon>
        <taxon>Eurotiales</taxon>
        <taxon>Trichocomaceae</taxon>
        <taxon>Talaromyces</taxon>
        <taxon>Talaromyces sect. Bacilispori</taxon>
    </lineage>
</organism>
<keyword evidence="2" id="KW-1185">Reference proteome</keyword>